<evidence type="ECO:0000313" key="2">
    <source>
        <dbReference type="EMBL" id="CUR52211.1"/>
    </source>
</evidence>
<name>A0A128A4D7_9ARCH</name>
<sequence>MTSKIRSLGVLLILPLLSISAVTAFVDIPSANALTKRDYTAPNDQPLTVTYGGNFVVCGDHICGPGEHIKMQQELSQAQTGKVSIMMGGQSMMQNKTMSQTMTMESKDLGSVLKLSNANLPLVIPLVKGLYDGKDVYYITTEASDSTIASALGKFTNFPVTFAPALAKTPASSLANIYAFKNGIKGGGVLGFQPNVVDSIPGEMAYSPLWKINLVEWKDATAVTVLGSEDEIVKAANAGKITITPTTIVVNCPIVQWGGNSNGTIPAGHMKIRDSISESGAYGSAQVLNIDTDKMQVTFVAHRGFGPDGSTIYYIATDASQQGPADALGIVLANKTQGTITTSAAADLYQFSNGITGSGPLGFQSGVGSSKQGDQYYSPMWRIQVITWKDPSMATVLENTQDITSKSSMTDMATAGFIVNCPFFSADTVYAHGK</sequence>
<evidence type="ECO:0000259" key="1">
    <source>
        <dbReference type="Pfam" id="PF24298"/>
    </source>
</evidence>
<dbReference type="KEGG" id="ndv:NDEV_1446"/>
<dbReference type="EMBL" id="LN890280">
    <property type="protein sequence ID" value="CUR52211.1"/>
    <property type="molecule type" value="Genomic_DNA"/>
</dbReference>
<reference evidence="3" key="1">
    <citation type="submission" date="2015-10" db="EMBL/GenBank/DDBJ databases">
        <authorList>
            <person name="Lehtovirta-Morley L.E."/>
            <person name="Vieille C."/>
        </authorList>
    </citation>
    <scope>NUCLEOTIDE SEQUENCE [LARGE SCALE GENOMIC DNA]</scope>
</reference>
<gene>
    <name evidence="2" type="ORF">NDEV_1446</name>
</gene>
<evidence type="ECO:0000313" key="3">
    <source>
        <dbReference type="Proteomes" id="UP000196239"/>
    </source>
</evidence>
<feature type="domain" description="DUF7482" evidence="1">
    <location>
        <begin position="224"/>
        <end position="406"/>
    </location>
</feature>
<dbReference type="Pfam" id="PF24298">
    <property type="entry name" value="DUF7482"/>
    <property type="match status" value="1"/>
</dbReference>
<proteinExistence type="predicted"/>
<dbReference type="Proteomes" id="UP000196239">
    <property type="component" value="Chromosome 1"/>
</dbReference>
<dbReference type="AlphaFoldDB" id="A0A128A4D7"/>
<dbReference type="InterPro" id="IPR055905">
    <property type="entry name" value="DUF7482"/>
</dbReference>
<organism evidence="2 3">
    <name type="scientific">Nitrosotalea devaniterrae</name>
    <dbReference type="NCBI Taxonomy" id="1078905"/>
    <lineage>
        <taxon>Archaea</taxon>
        <taxon>Nitrososphaerota</taxon>
        <taxon>Nitrososphaeria</taxon>
        <taxon>Nitrosotaleales</taxon>
        <taxon>Nitrosotaleaceae</taxon>
        <taxon>Nitrosotalea</taxon>
    </lineage>
</organism>
<protein>
    <recommendedName>
        <fullName evidence="1">DUF7482 domain-containing protein</fullName>
    </recommendedName>
</protein>
<keyword evidence="3" id="KW-1185">Reference proteome</keyword>
<accession>A0A128A4D7</accession>